<dbReference type="RefSeq" id="WP_065409159.1">
    <property type="nucleotide sequence ID" value="NZ_MAYT01000001.1"/>
</dbReference>
<gene>
    <name evidence="2" type="ORF">A8F95_03000</name>
</gene>
<dbReference type="SMART" id="SM00260">
    <property type="entry name" value="CheW"/>
    <property type="match status" value="1"/>
</dbReference>
<proteinExistence type="predicted"/>
<dbReference type="GO" id="GO:0006935">
    <property type="term" value="P:chemotaxis"/>
    <property type="evidence" value="ECO:0007669"/>
    <property type="project" value="InterPro"/>
</dbReference>
<dbReference type="InterPro" id="IPR036061">
    <property type="entry name" value="CheW-like_dom_sf"/>
</dbReference>
<feature type="domain" description="CheW-like" evidence="1">
    <location>
        <begin position="4"/>
        <end position="143"/>
    </location>
</feature>
<comment type="caution">
    <text evidence="2">The sequence shown here is derived from an EMBL/GenBank/DDBJ whole genome shotgun (WGS) entry which is preliminary data.</text>
</comment>
<sequence>MQPVNKAVIFESGREEYAVSVQSVISIEKVEFINPIPHMPFYMRGVTKARGDLIPVIDFEAVLYNRTLAESEEARLLVVQTQALPIGFLVKEAKEIIDISPESLKQLGIAAYDKTKYFTGIASFSERLITIIDPDILVSSLEGIKDIQEYMKNTKASSV</sequence>
<dbReference type="SUPFAM" id="SSF50341">
    <property type="entry name" value="CheW-like"/>
    <property type="match status" value="1"/>
</dbReference>
<dbReference type="GO" id="GO:0005829">
    <property type="term" value="C:cytosol"/>
    <property type="evidence" value="ECO:0007669"/>
    <property type="project" value="TreeGrafter"/>
</dbReference>
<dbReference type="Pfam" id="PF01584">
    <property type="entry name" value="CheW"/>
    <property type="match status" value="1"/>
</dbReference>
<organism evidence="2 3">
    <name type="scientific">Pseudobacillus wudalianchiensis</name>
    <dbReference type="NCBI Taxonomy" id="1743143"/>
    <lineage>
        <taxon>Bacteria</taxon>
        <taxon>Bacillati</taxon>
        <taxon>Bacillota</taxon>
        <taxon>Bacilli</taxon>
        <taxon>Bacillales</taxon>
        <taxon>Bacillaceae</taxon>
        <taxon>Pseudobacillus</taxon>
    </lineage>
</organism>
<dbReference type="InterPro" id="IPR002545">
    <property type="entry name" value="CheW-lke_dom"/>
</dbReference>
<protein>
    <submittedName>
        <fullName evidence="2">Chemotaxis protein CheW</fullName>
    </submittedName>
</protein>
<accession>A0A1B9B9A2</accession>
<dbReference type="PANTHER" id="PTHR22617">
    <property type="entry name" value="CHEMOTAXIS SENSOR HISTIDINE KINASE-RELATED"/>
    <property type="match status" value="1"/>
</dbReference>
<evidence type="ECO:0000259" key="1">
    <source>
        <dbReference type="PROSITE" id="PS50851"/>
    </source>
</evidence>
<name>A0A1B9B9A2_9BACI</name>
<dbReference type="Gene3D" id="2.40.50.180">
    <property type="entry name" value="CheA-289, Domain 4"/>
    <property type="match status" value="1"/>
</dbReference>
<dbReference type="AlphaFoldDB" id="A0A1B9B9A2"/>
<evidence type="ECO:0000313" key="2">
    <source>
        <dbReference type="EMBL" id="OCA92674.1"/>
    </source>
</evidence>
<evidence type="ECO:0000313" key="3">
    <source>
        <dbReference type="Proteomes" id="UP000092578"/>
    </source>
</evidence>
<dbReference type="PANTHER" id="PTHR22617:SF23">
    <property type="entry name" value="CHEMOTAXIS PROTEIN CHEW"/>
    <property type="match status" value="1"/>
</dbReference>
<keyword evidence="3" id="KW-1185">Reference proteome</keyword>
<dbReference type="Proteomes" id="UP000092578">
    <property type="component" value="Unassembled WGS sequence"/>
</dbReference>
<dbReference type="GO" id="GO:0007165">
    <property type="term" value="P:signal transduction"/>
    <property type="evidence" value="ECO:0007669"/>
    <property type="project" value="InterPro"/>
</dbReference>
<dbReference type="InterPro" id="IPR039315">
    <property type="entry name" value="CheW"/>
</dbReference>
<dbReference type="Gene3D" id="2.30.30.40">
    <property type="entry name" value="SH3 Domains"/>
    <property type="match status" value="1"/>
</dbReference>
<reference evidence="3" key="1">
    <citation type="submission" date="2016-05" db="EMBL/GenBank/DDBJ databases">
        <authorList>
            <person name="Liu B."/>
            <person name="Wang J."/>
            <person name="Zhu Y."/>
            <person name="Liu G."/>
            <person name="Chen Q."/>
            <person name="Chen Z."/>
            <person name="Lan J."/>
            <person name="Che J."/>
            <person name="Ge C."/>
            <person name="Shi H."/>
            <person name="Pan Z."/>
            <person name="Liu X."/>
        </authorList>
    </citation>
    <scope>NUCLEOTIDE SEQUENCE [LARGE SCALE GENOMIC DNA]</scope>
    <source>
        <strain evidence="3">FJAT-27215</strain>
    </source>
</reference>
<dbReference type="EMBL" id="MAYT01000001">
    <property type="protein sequence ID" value="OCA92674.1"/>
    <property type="molecule type" value="Genomic_DNA"/>
</dbReference>
<dbReference type="PROSITE" id="PS50851">
    <property type="entry name" value="CHEW"/>
    <property type="match status" value="1"/>
</dbReference>